<protein>
    <recommendedName>
        <fullName evidence="6">G-protein coupled receptors family 1 profile domain-containing protein</fullName>
    </recommendedName>
</protein>
<name>A0A814KVW1_ADIRI</name>
<organism evidence="7 10">
    <name type="scientific">Adineta ricciae</name>
    <name type="common">Rotifer</name>
    <dbReference type="NCBI Taxonomy" id="249248"/>
    <lineage>
        <taxon>Eukaryota</taxon>
        <taxon>Metazoa</taxon>
        <taxon>Spiralia</taxon>
        <taxon>Gnathifera</taxon>
        <taxon>Rotifera</taxon>
        <taxon>Eurotatoria</taxon>
        <taxon>Bdelloidea</taxon>
        <taxon>Adinetida</taxon>
        <taxon>Adinetidae</taxon>
        <taxon>Adineta</taxon>
    </lineage>
</organism>
<sequence length="246" mass="28888">MSILNIGQLFTTVLSRILSELFDSDGTEKSLFYSIIDQYCATSSSPRLQNLCNIKLARRLILVFSIIWILYGLPYLILYNHIVLPMTHQVICTMTNIIYIQFRAYFTAPVLVGFLPILMTITFGSMAYRNIQQMRYYTVPLIRRELDKQLTSIVLAQGIINIFLLLPYTIMNIIVLTTNTLDNTFLKEQINFVNNITFIVFWIYSVCPFYIYIYVSQRFRRQFIHVFSQIHWKQNANQVMPQGQVE</sequence>
<dbReference type="Gene3D" id="1.20.1070.10">
    <property type="entry name" value="Rhodopsin 7-helix transmembrane proteins"/>
    <property type="match status" value="1"/>
</dbReference>
<evidence type="ECO:0000256" key="2">
    <source>
        <dbReference type="ARBA" id="ARBA00022692"/>
    </source>
</evidence>
<accession>A0A814KVW1</accession>
<evidence type="ECO:0000256" key="4">
    <source>
        <dbReference type="ARBA" id="ARBA00023136"/>
    </source>
</evidence>
<evidence type="ECO:0000256" key="5">
    <source>
        <dbReference type="SAM" id="Phobius"/>
    </source>
</evidence>
<feature type="transmembrane region" description="Helical" evidence="5">
    <location>
        <begin position="102"/>
        <end position="128"/>
    </location>
</feature>
<dbReference type="AlphaFoldDB" id="A0A814KVW1"/>
<reference evidence="7" key="1">
    <citation type="submission" date="2021-02" db="EMBL/GenBank/DDBJ databases">
        <authorList>
            <person name="Nowell W R."/>
        </authorList>
    </citation>
    <scope>NUCLEOTIDE SEQUENCE</scope>
</reference>
<gene>
    <name evidence="7" type="ORF">EDS130_LOCUS17744</name>
    <name evidence="8" type="ORF">XAT740_LOCUS22391</name>
</gene>
<evidence type="ECO:0000313" key="8">
    <source>
        <dbReference type="EMBL" id="CAF1177589.1"/>
    </source>
</evidence>
<keyword evidence="9" id="KW-1185">Reference proteome</keyword>
<feature type="transmembrane region" description="Helical" evidence="5">
    <location>
        <begin position="60"/>
        <end position="82"/>
    </location>
</feature>
<evidence type="ECO:0000256" key="3">
    <source>
        <dbReference type="ARBA" id="ARBA00022989"/>
    </source>
</evidence>
<keyword evidence="4 5" id="KW-0472">Membrane</keyword>
<dbReference type="Proteomes" id="UP000663852">
    <property type="component" value="Unassembled WGS sequence"/>
</dbReference>
<feature type="transmembrane region" description="Helical" evidence="5">
    <location>
        <begin position="196"/>
        <end position="215"/>
    </location>
</feature>
<dbReference type="EMBL" id="CAJNOJ010000080">
    <property type="protein sequence ID" value="CAF1057588.1"/>
    <property type="molecule type" value="Genomic_DNA"/>
</dbReference>
<dbReference type="InterPro" id="IPR017452">
    <property type="entry name" value="GPCR_Rhodpsn_7TM"/>
</dbReference>
<dbReference type="EMBL" id="CAJNOR010001647">
    <property type="protein sequence ID" value="CAF1177589.1"/>
    <property type="molecule type" value="Genomic_DNA"/>
</dbReference>
<comment type="subcellular location">
    <subcellularLocation>
        <location evidence="1">Membrane</location>
    </subcellularLocation>
</comment>
<feature type="domain" description="G-protein coupled receptors family 1 profile" evidence="6">
    <location>
        <begin position="1"/>
        <end position="212"/>
    </location>
</feature>
<evidence type="ECO:0000259" key="6">
    <source>
        <dbReference type="PROSITE" id="PS50262"/>
    </source>
</evidence>
<evidence type="ECO:0000313" key="7">
    <source>
        <dbReference type="EMBL" id="CAF1057588.1"/>
    </source>
</evidence>
<dbReference type="PROSITE" id="PS50262">
    <property type="entry name" value="G_PROTEIN_RECEP_F1_2"/>
    <property type="match status" value="1"/>
</dbReference>
<dbReference type="SUPFAM" id="SSF81321">
    <property type="entry name" value="Family A G protein-coupled receptor-like"/>
    <property type="match status" value="1"/>
</dbReference>
<evidence type="ECO:0000256" key="1">
    <source>
        <dbReference type="ARBA" id="ARBA00004370"/>
    </source>
</evidence>
<evidence type="ECO:0000313" key="9">
    <source>
        <dbReference type="Proteomes" id="UP000663828"/>
    </source>
</evidence>
<dbReference type="GO" id="GO:0016020">
    <property type="term" value="C:membrane"/>
    <property type="evidence" value="ECO:0007669"/>
    <property type="project" value="UniProtKB-SubCell"/>
</dbReference>
<keyword evidence="3 5" id="KW-1133">Transmembrane helix</keyword>
<feature type="transmembrane region" description="Helical" evidence="5">
    <location>
        <begin position="149"/>
        <end position="176"/>
    </location>
</feature>
<keyword evidence="2 5" id="KW-0812">Transmembrane</keyword>
<dbReference type="Proteomes" id="UP000663828">
    <property type="component" value="Unassembled WGS sequence"/>
</dbReference>
<comment type="caution">
    <text evidence="7">The sequence shown here is derived from an EMBL/GenBank/DDBJ whole genome shotgun (WGS) entry which is preliminary data.</text>
</comment>
<proteinExistence type="predicted"/>
<evidence type="ECO:0000313" key="10">
    <source>
        <dbReference type="Proteomes" id="UP000663852"/>
    </source>
</evidence>